<proteinExistence type="predicted"/>
<organism evidence="1 2">
    <name type="scientific">Ketogulonicigenium robustum</name>
    <dbReference type="NCBI Taxonomy" id="92947"/>
    <lineage>
        <taxon>Bacteria</taxon>
        <taxon>Pseudomonadati</taxon>
        <taxon>Pseudomonadota</taxon>
        <taxon>Alphaproteobacteria</taxon>
        <taxon>Rhodobacterales</taxon>
        <taxon>Roseobacteraceae</taxon>
        <taxon>Ketogulonicigenium</taxon>
    </lineage>
</organism>
<dbReference type="Proteomes" id="UP000242447">
    <property type="component" value="Chromosome"/>
</dbReference>
<dbReference type="STRING" id="92947.BVG79_01293"/>
<protein>
    <submittedName>
        <fullName evidence="1">Uncharacterized protein</fullName>
    </submittedName>
</protein>
<reference evidence="1 2" key="1">
    <citation type="submission" date="2017-02" db="EMBL/GenBank/DDBJ databases">
        <title>Ketogulonicigenium robustum SPU B003 Genome sequencing and assembly.</title>
        <authorList>
            <person name="Li Y."/>
            <person name="Liu L."/>
            <person name="Wang C."/>
            <person name="Zhang M."/>
            <person name="Zhang T."/>
            <person name="Zhang Y."/>
        </authorList>
    </citation>
    <scope>NUCLEOTIDE SEQUENCE [LARGE SCALE GENOMIC DNA]</scope>
    <source>
        <strain evidence="1 2">SPU_B003</strain>
    </source>
</reference>
<dbReference type="InterPro" id="IPR029058">
    <property type="entry name" value="AB_hydrolase_fold"/>
</dbReference>
<dbReference type="OrthoDB" id="7874906at2"/>
<dbReference type="AlphaFoldDB" id="A0A1W6NZM4"/>
<dbReference type="EMBL" id="CP019937">
    <property type="protein sequence ID" value="ARO14639.1"/>
    <property type="molecule type" value="Genomic_DNA"/>
</dbReference>
<dbReference type="InterPro" id="IPR011990">
    <property type="entry name" value="TPR-like_helical_dom_sf"/>
</dbReference>
<dbReference type="SUPFAM" id="SSF48452">
    <property type="entry name" value="TPR-like"/>
    <property type="match status" value="1"/>
</dbReference>
<dbReference type="InterPro" id="IPR021466">
    <property type="entry name" value="Put_rhamnosyl_transferase"/>
</dbReference>
<dbReference type="Gene3D" id="1.25.40.10">
    <property type="entry name" value="Tetratricopeptide repeat domain"/>
    <property type="match status" value="1"/>
</dbReference>
<dbReference type="Pfam" id="PF11316">
    <property type="entry name" value="Rhamno_transf"/>
    <property type="match status" value="1"/>
</dbReference>
<evidence type="ECO:0000313" key="1">
    <source>
        <dbReference type="EMBL" id="ARO14639.1"/>
    </source>
</evidence>
<dbReference type="KEGG" id="kro:BVG79_01293"/>
<dbReference type="RefSeq" id="WP_085786152.1">
    <property type="nucleotide sequence ID" value="NZ_CP019937.1"/>
</dbReference>
<gene>
    <name evidence="1" type="ORF">BVG79_01293</name>
</gene>
<keyword evidence="2" id="KW-1185">Reference proteome</keyword>
<accession>A0A1W6NZM4</accession>
<evidence type="ECO:0000313" key="2">
    <source>
        <dbReference type="Proteomes" id="UP000242447"/>
    </source>
</evidence>
<name>A0A1W6NZM4_9RHOB</name>
<sequence length="711" mass="79310">MDIVGICRFSLLGRGDWISFRGAAEQDIARLVDEQAQKLFDPARIEARLRSFELLTLASLQAQTDQNFVFIVLASTRMPQIYQDRLRALCARVPQVELRFFDTTSAGDAQRKVFKSLGLQFSNVLQFRLDDDDAISQRFVANMRRAAGDFAGSDKPFVITNARALYVAAAGNGQGAYDWPVTFLAAGLALRHPKKSVYEFGHFGMEQRFEHAVVDDNLSLVTHHGLNDTSFSPDRARKRGMQLLAPQAVAEIVADQFSFLSRGALALMHLAAPAAEDTDQSENDEEFVEDSTLTVDEPFIQLYKGRDRYAVKYTQRSFDTLYIGFDNLAEVRSRNKDRPGWGYGFAKSNGWSFMGVLAFDDNWFRSRSLHKSFAKLQAEGFFDQFDRVILSGTSMGGYGACLFAQFAPGCTVVAFSPQSTLDVALAPWDTRYPGGTAQNWSFLPSDAAETCHFAHKAYVFYDPKLPEDRAHAERLVAAGAVGLKMRWSGHMTAQFLRQVGLLSSVSRQCADGTMDEGRFYAAYRPVRLLRRYVRGLADSLLDSRRTGLLPQAFERAIAADFPRIASDFKCGLAFVDVADFDLAHMRAKMHRAKEKHVQSTPAFAAHFATCEALNKSASYIDLAEALEKFAPVLESSADFYVWRANCAAEAGMRAEALADLVRALYLAPMRPFLQRRIARIAQQLGRRDIVALVDRVEALNDPPKAIPQPKA</sequence>
<dbReference type="SUPFAM" id="SSF53474">
    <property type="entry name" value="alpha/beta-Hydrolases"/>
    <property type="match status" value="1"/>
</dbReference>